<dbReference type="SUPFAM" id="SSF49899">
    <property type="entry name" value="Concanavalin A-like lectins/glucanases"/>
    <property type="match status" value="1"/>
</dbReference>
<dbReference type="AlphaFoldDB" id="A0A4Y3KV03"/>
<keyword evidence="1" id="KW-0732">Signal</keyword>
<comment type="caution">
    <text evidence="2">The sequence shown here is derived from an EMBL/GenBank/DDBJ whole genome shotgun (WGS) entry which is preliminary data.</text>
</comment>
<dbReference type="Gene3D" id="2.60.40.10">
    <property type="entry name" value="Immunoglobulins"/>
    <property type="match status" value="1"/>
</dbReference>
<reference evidence="2" key="1">
    <citation type="submission" date="2019-06" db="EMBL/GenBank/DDBJ databases">
        <title>Whole genome shotgun sequence of Cellulomonas cellasea NBRC 3753.</title>
        <authorList>
            <person name="Hosoyama A."/>
            <person name="Uohara A."/>
            <person name="Ohji S."/>
            <person name="Ichikawa N."/>
        </authorList>
    </citation>
    <scope>NUCLEOTIDE SEQUENCE [LARGE SCALE GENOMIC DNA]</scope>
    <source>
        <strain evidence="2">NBRC 3753</strain>
    </source>
</reference>
<dbReference type="RefSeq" id="WP_141371968.1">
    <property type="nucleotide sequence ID" value="NZ_BJLR01000008.1"/>
</dbReference>
<dbReference type="GO" id="GO:0005975">
    <property type="term" value="P:carbohydrate metabolic process"/>
    <property type="evidence" value="ECO:0007669"/>
    <property type="project" value="UniProtKB-ARBA"/>
</dbReference>
<feature type="chain" id="PRO_5021486352" description="LamG-like jellyroll fold domain-containing protein" evidence="1">
    <location>
        <begin position="42"/>
        <end position="514"/>
    </location>
</feature>
<dbReference type="InterPro" id="IPR013783">
    <property type="entry name" value="Ig-like_fold"/>
</dbReference>
<dbReference type="Proteomes" id="UP000317046">
    <property type="component" value="Unassembled WGS sequence"/>
</dbReference>
<feature type="signal peptide" evidence="1">
    <location>
        <begin position="1"/>
        <end position="41"/>
    </location>
</feature>
<accession>A0A4Y3KV03</accession>
<protein>
    <recommendedName>
        <fullName evidence="4">LamG-like jellyroll fold domain-containing protein</fullName>
    </recommendedName>
</protein>
<dbReference type="Pfam" id="PF13385">
    <property type="entry name" value="Laminin_G_3"/>
    <property type="match status" value="1"/>
</dbReference>
<name>A0A4Y3KV03_9CELL</name>
<evidence type="ECO:0000256" key="1">
    <source>
        <dbReference type="SAM" id="SignalP"/>
    </source>
</evidence>
<organism evidence="2 3">
    <name type="scientific">Cellulomonas cellasea</name>
    <dbReference type="NCBI Taxonomy" id="43670"/>
    <lineage>
        <taxon>Bacteria</taxon>
        <taxon>Bacillati</taxon>
        <taxon>Actinomycetota</taxon>
        <taxon>Actinomycetes</taxon>
        <taxon>Micrococcales</taxon>
        <taxon>Cellulomonadaceae</taxon>
        <taxon>Cellulomonas</taxon>
    </lineage>
</organism>
<keyword evidence="3" id="KW-1185">Reference proteome</keyword>
<dbReference type="InterPro" id="IPR013320">
    <property type="entry name" value="ConA-like_dom_sf"/>
</dbReference>
<sequence>MRVSMQVRNNPVATSHRIRRGALLAAVLATGALLAPGTAVASPGVAPAGGSAAYPARNHAPAAPADLRTTDPDARCAADGSPVAVRGLTPALRATLTDPDGDQVTATFTLRDGASGKRLWGPVTGGAQASGADHAVSVPEGLLQDGRTYEWRVQAKDAKGRKSSTVRCRIAVDATAPAAPEVSAVAGAAAVYVEDGTAGGIGVAGDFRFEAAASGGTVAFLYEDLQTRTRIELPAGETGVTYRYVPTQAGPQWIRLTAVDAAGNVSAERFYRFTVDSPSRDARWLLDERSGAVAVDVTGTRPFTLSATTTWTGGVLADLANRPTDGALLFDEPGDSATTAQAAVDPSTSWSVLAFVRLDATGTARTAVSQDSARGAAFELGTSTDGCPEGTSECWAFTVPGADADAAPAVAVSTVPVTAGSWVMLAGLRDAGAGTVQLNVCDLGSASAPGEGDTVRGTAVPAPASASASGPFRLGGALVDGAPVRTWAGAVSALRTYDGVLGTPQQFMACMSGS</sequence>
<gene>
    <name evidence="2" type="ORF">CCE01nite_06370</name>
</gene>
<evidence type="ECO:0000313" key="3">
    <source>
        <dbReference type="Proteomes" id="UP000317046"/>
    </source>
</evidence>
<proteinExistence type="predicted"/>
<dbReference type="Gene3D" id="2.60.120.200">
    <property type="match status" value="1"/>
</dbReference>
<evidence type="ECO:0000313" key="2">
    <source>
        <dbReference type="EMBL" id="GEA86688.1"/>
    </source>
</evidence>
<evidence type="ECO:0008006" key="4">
    <source>
        <dbReference type="Google" id="ProtNLM"/>
    </source>
</evidence>
<dbReference type="EMBL" id="BJLR01000008">
    <property type="protein sequence ID" value="GEA86688.1"/>
    <property type="molecule type" value="Genomic_DNA"/>
</dbReference>